<dbReference type="GO" id="GO:0017147">
    <property type="term" value="F:Wnt-protein binding"/>
    <property type="evidence" value="ECO:0007669"/>
    <property type="project" value="InterPro"/>
</dbReference>
<organism evidence="9 10">
    <name type="scientific">Scylla paramamosain</name>
    <name type="common">Mud crab</name>
    <dbReference type="NCBI Taxonomy" id="85552"/>
    <lineage>
        <taxon>Eukaryota</taxon>
        <taxon>Metazoa</taxon>
        <taxon>Ecdysozoa</taxon>
        <taxon>Arthropoda</taxon>
        <taxon>Crustacea</taxon>
        <taxon>Multicrustacea</taxon>
        <taxon>Malacostraca</taxon>
        <taxon>Eumalacostraca</taxon>
        <taxon>Eucarida</taxon>
        <taxon>Decapoda</taxon>
        <taxon>Pleocyemata</taxon>
        <taxon>Brachyura</taxon>
        <taxon>Eubrachyura</taxon>
        <taxon>Portunoidea</taxon>
        <taxon>Portunidae</taxon>
        <taxon>Portuninae</taxon>
        <taxon>Scylla</taxon>
    </lineage>
</organism>
<keyword evidence="10" id="KW-1185">Reference proteome</keyword>
<dbReference type="InterPro" id="IPR029405">
    <property type="entry name" value="APCDD1_dom"/>
</dbReference>
<evidence type="ECO:0000313" key="9">
    <source>
        <dbReference type="EMBL" id="KAK8380710.1"/>
    </source>
</evidence>
<evidence type="ECO:0000256" key="7">
    <source>
        <dbReference type="SAM" id="SignalP"/>
    </source>
</evidence>
<dbReference type="GO" id="GO:0005886">
    <property type="term" value="C:plasma membrane"/>
    <property type="evidence" value="ECO:0007669"/>
    <property type="project" value="InterPro"/>
</dbReference>
<dbReference type="Pfam" id="PF14921">
    <property type="entry name" value="APCDDC"/>
    <property type="match status" value="1"/>
</dbReference>
<evidence type="ECO:0000256" key="4">
    <source>
        <dbReference type="ARBA" id="ARBA00023136"/>
    </source>
</evidence>
<dbReference type="PANTHER" id="PTHR31021">
    <property type="entry name" value="ADENOMATOSIS POLYPOSIS COLI DOWN-REGULATED 1"/>
    <property type="match status" value="1"/>
</dbReference>
<dbReference type="Proteomes" id="UP001487740">
    <property type="component" value="Unassembled WGS sequence"/>
</dbReference>
<dbReference type="EMBL" id="JARAKH010000041">
    <property type="protein sequence ID" value="KAK8380710.1"/>
    <property type="molecule type" value="Genomic_DNA"/>
</dbReference>
<proteinExistence type="predicted"/>
<name>A0AAW0SZF3_SCYPA</name>
<keyword evidence="2" id="KW-0812">Transmembrane</keyword>
<comment type="subcellular location">
    <subcellularLocation>
        <location evidence="1">Membrane</location>
        <topology evidence="1">Single-pass membrane protein</topology>
    </subcellularLocation>
</comment>
<keyword evidence="4" id="KW-0472">Membrane</keyword>
<reference evidence="9 10" key="1">
    <citation type="submission" date="2023-03" db="EMBL/GenBank/DDBJ databases">
        <title>High-quality genome of Scylla paramamosain provides insights in environmental adaptation.</title>
        <authorList>
            <person name="Zhang L."/>
        </authorList>
    </citation>
    <scope>NUCLEOTIDE SEQUENCE [LARGE SCALE GENOMIC DNA]</scope>
    <source>
        <strain evidence="9">LZ_2023a</strain>
        <tissue evidence="9">Muscle</tissue>
    </source>
</reference>
<dbReference type="InterPro" id="IPR042425">
    <property type="entry name" value="APCDD1"/>
</dbReference>
<feature type="region of interest" description="Disordered" evidence="6">
    <location>
        <begin position="212"/>
        <end position="235"/>
    </location>
</feature>
<dbReference type="AlphaFoldDB" id="A0AAW0SZF3"/>
<evidence type="ECO:0000259" key="8">
    <source>
        <dbReference type="SMART" id="SM01352"/>
    </source>
</evidence>
<evidence type="ECO:0000256" key="2">
    <source>
        <dbReference type="ARBA" id="ARBA00022692"/>
    </source>
</evidence>
<gene>
    <name evidence="9" type="ORF">O3P69_007970</name>
</gene>
<keyword evidence="5" id="KW-0325">Glycoprotein</keyword>
<dbReference type="GO" id="GO:0030178">
    <property type="term" value="P:negative regulation of Wnt signaling pathway"/>
    <property type="evidence" value="ECO:0007669"/>
    <property type="project" value="InterPro"/>
</dbReference>
<feature type="domain" description="APCDD1" evidence="8">
    <location>
        <begin position="33"/>
        <end position="296"/>
    </location>
</feature>
<accession>A0AAW0SZF3</accession>
<feature type="chain" id="PRO_5043743583" description="APCDD1 domain-containing protein" evidence="7">
    <location>
        <begin position="20"/>
        <end position="345"/>
    </location>
</feature>
<comment type="caution">
    <text evidence="9">The sequence shown here is derived from an EMBL/GenBank/DDBJ whole genome shotgun (WGS) entry which is preliminary data.</text>
</comment>
<dbReference type="SMART" id="SM01352">
    <property type="entry name" value="APCDDC"/>
    <property type="match status" value="1"/>
</dbReference>
<evidence type="ECO:0000256" key="5">
    <source>
        <dbReference type="ARBA" id="ARBA00023180"/>
    </source>
</evidence>
<protein>
    <recommendedName>
        <fullName evidence="8">APCDD1 domain-containing protein</fullName>
    </recommendedName>
</protein>
<evidence type="ECO:0000313" key="10">
    <source>
        <dbReference type="Proteomes" id="UP001487740"/>
    </source>
</evidence>
<dbReference type="PANTHER" id="PTHR31021:SF1">
    <property type="entry name" value="CHROMOSOME UNDETERMINED SCAFFOLD_56, WHOLE GENOME SHOTGUN SEQUENCE"/>
    <property type="match status" value="1"/>
</dbReference>
<evidence type="ECO:0000256" key="3">
    <source>
        <dbReference type="ARBA" id="ARBA00022729"/>
    </source>
</evidence>
<evidence type="ECO:0000256" key="1">
    <source>
        <dbReference type="ARBA" id="ARBA00004167"/>
    </source>
</evidence>
<keyword evidence="3 7" id="KW-0732">Signal</keyword>
<sequence length="345" mass="37841">MGVLALFLVVWLAAGWSRAHLMDNLVGAAGLPTCPAQLHAAHRRHLLTTAPMPPSVRGRWISSRCETRPGPQYVLRSYTFHRDGSFLLSLHTYRDPSCAHPTRSLMARGNLTLGRPSWITPGGTEAEYTLSKVEVMGHSHQDATKLALAVNATCPGKITKPWKPHKAYVVLSYAEAANEVTEDEDCSRGLGGAWNELQLLRVEVTMQGHDAGTAAAATREEAQQEDTGGGSGMKSPKIIRKELFLGDLHTDSSKQELYRPTGYQTPLLHAKYAGACGGVCKAVERGTDDSPPHLHASPALPLLLAGSWASRRCETRPYGMFLTRHLEFSPTGHRWTMTLRHYHDP</sequence>
<evidence type="ECO:0000256" key="6">
    <source>
        <dbReference type="SAM" id="MobiDB-lite"/>
    </source>
</evidence>
<feature type="signal peptide" evidence="7">
    <location>
        <begin position="1"/>
        <end position="19"/>
    </location>
</feature>